<keyword evidence="6 8" id="KW-1133">Transmembrane helix</keyword>
<dbReference type="PROSITE" id="PS50850">
    <property type="entry name" value="MFS"/>
    <property type="match status" value="1"/>
</dbReference>
<comment type="similarity">
    <text evidence="2">Belongs to the major facilitator superfamily. Organophosphate:Pi antiporter (OPA) (TC 2.A.1.4) family.</text>
</comment>
<feature type="transmembrane region" description="Helical" evidence="8">
    <location>
        <begin position="365"/>
        <end position="386"/>
    </location>
</feature>
<reference evidence="10 11" key="1">
    <citation type="journal article" date="2015" name="Genome Biol.">
        <title>Comparative genomics of Steinernema reveals deeply conserved gene regulatory networks.</title>
        <authorList>
            <person name="Dillman A.R."/>
            <person name="Macchietto M."/>
            <person name="Porter C.F."/>
            <person name="Rogers A."/>
            <person name="Williams B."/>
            <person name="Antoshechkin I."/>
            <person name="Lee M.M."/>
            <person name="Goodwin Z."/>
            <person name="Lu X."/>
            <person name="Lewis E.E."/>
            <person name="Goodrich-Blair H."/>
            <person name="Stock S.P."/>
            <person name="Adams B.J."/>
            <person name="Sternberg P.W."/>
            <person name="Mortazavi A."/>
        </authorList>
    </citation>
    <scope>NUCLEOTIDE SEQUENCE [LARGE SCALE GENOMIC DNA]</scope>
    <source>
        <strain evidence="10 11">ALL</strain>
    </source>
</reference>
<dbReference type="PANTHER" id="PTHR43184">
    <property type="entry name" value="MAJOR FACILITATOR SUPERFAMILY TRANSPORTER 16, ISOFORM B"/>
    <property type="match status" value="1"/>
</dbReference>
<dbReference type="InterPro" id="IPR020846">
    <property type="entry name" value="MFS_dom"/>
</dbReference>
<sequence length="478" mass="53319">MADQNGFRKALVFSLTFISYGLYHASRKTLSGVKKSMIDEWTNNGTHEFEFESGGNGIVDPIFPSKDDASNFLGLLDCLFMLAYAAALFFWGYMGDRYNPRNLITMGMIFSGVTLTAFGALPHFTHFYSIPFYMITYLGFGVFQACGWPNELVIMSNWFGESNRGLLMGIWSSCQSIGNIFGAMVISFTLPMGYEYSFVANSAFIFFGGILFYFLIDPAPKESRLRREVENVEENSSDDEDDVVRQPRQPIDNHAPITIWEALCLPNVAPYCLCNACLKFVNYAFFFWLPFYLSKNFGWDETEANQLSTWFDVGGIVGSIVGGLVSDRIGHRSPVVVTMLVTSLFSLLIYSGLGNDKLANSLVMTLLGFTIAGPYNLIVGTVSIDLGNQPELNGNPKAMSTVSGLLDGTGSFGSAIGQAVIPFVQNSRVGWSGVFYLFIIMNTLSIFCLARRFFRDVAHLKRSWKRRHERESEPLLSP</sequence>
<feature type="transmembrane region" description="Helical" evidence="8">
    <location>
        <begin position="130"/>
        <end position="154"/>
    </location>
</feature>
<keyword evidence="7 8" id="KW-0472">Membrane</keyword>
<evidence type="ECO:0000256" key="6">
    <source>
        <dbReference type="ARBA" id="ARBA00022989"/>
    </source>
</evidence>
<evidence type="ECO:0000256" key="2">
    <source>
        <dbReference type="ARBA" id="ARBA00009598"/>
    </source>
</evidence>
<keyword evidence="3" id="KW-0813">Transport</keyword>
<dbReference type="GO" id="GO:0005789">
    <property type="term" value="C:endoplasmic reticulum membrane"/>
    <property type="evidence" value="ECO:0007669"/>
    <property type="project" value="TreeGrafter"/>
</dbReference>
<dbReference type="InterPro" id="IPR036259">
    <property type="entry name" value="MFS_trans_sf"/>
</dbReference>
<dbReference type="InterPro" id="IPR000849">
    <property type="entry name" value="Sugar_P_transporter"/>
</dbReference>
<comment type="caution">
    <text evidence="10">The sequence shown here is derived from an EMBL/GenBank/DDBJ whole genome shotgun (WGS) entry which is preliminary data.</text>
</comment>
<dbReference type="Proteomes" id="UP000298663">
    <property type="component" value="Unassembled WGS sequence"/>
</dbReference>
<gene>
    <name evidence="10" type="ORF">L596_011699</name>
</gene>
<feature type="domain" description="Major facilitator superfamily (MFS) profile" evidence="9">
    <location>
        <begin position="12"/>
        <end position="457"/>
    </location>
</feature>
<reference evidence="10 11" key="2">
    <citation type="journal article" date="2019" name="G3 (Bethesda)">
        <title>Hybrid Assembly of the Genome of the Entomopathogenic Nematode Steinernema carpocapsae Identifies the X-Chromosome.</title>
        <authorList>
            <person name="Serra L."/>
            <person name="Macchietto M."/>
            <person name="Macias-Munoz A."/>
            <person name="McGill C.J."/>
            <person name="Rodriguez I.M."/>
            <person name="Rodriguez B."/>
            <person name="Murad R."/>
            <person name="Mortazavi A."/>
        </authorList>
    </citation>
    <scope>NUCLEOTIDE SEQUENCE [LARGE SCALE GENOMIC DNA]</scope>
    <source>
        <strain evidence="10 11">ALL</strain>
    </source>
</reference>
<feature type="transmembrane region" description="Helical" evidence="8">
    <location>
        <begin position="196"/>
        <end position="216"/>
    </location>
</feature>
<dbReference type="SUPFAM" id="SSF103473">
    <property type="entry name" value="MFS general substrate transporter"/>
    <property type="match status" value="1"/>
</dbReference>
<dbReference type="EMBL" id="AZBU02000003">
    <property type="protein sequence ID" value="TKR87280.1"/>
    <property type="molecule type" value="Genomic_DNA"/>
</dbReference>
<dbReference type="OrthoDB" id="3639251at2759"/>
<dbReference type="AlphaFoldDB" id="A0A4U5NVI7"/>
<keyword evidence="5 8" id="KW-0812">Transmembrane</keyword>
<feature type="transmembrane region" description="Helical" evidence="8">
    <location>
        <begin position="335"/>
        <end position="353"/>
    </location>
</feature>
<dbReference type="Gene3D" id="1.20.1250.20">
    <property type="entry name" value="MFS general substrate transporter like domains"/>
    <property type="match status" value="2"/>
</dbReference>
<dbReference type="STRING" id="34508.A0A4U5NVI7"/>
<protein>
    <recommendedName>
        <fullName evidence="9">Major facilitator superfamily (MFS) profile domain-containing protein</fullName>
    </recommendedName>
</protein>
<feature type="transmembrane region" description="Helical" evidence="8">
    <location>
        <begin position="166"/>
        <end position="190"/>
    </location>
</feature>
<evidence type="ECO:0000313" key="11">
    <source>
        <dbReference type="Proteomes" id="UP000298663"/>
    </source>
</evidence>
<dbReference type="GO" id="GO:0022857">
    <property type="term" value="F:transmembrane transporter activity"/>
    <property type="evidence" value="ECO:0007669"/>
    <property type="project" value="InterPro"/>
</dbReference>
<dbReference type="InterPro" id="IPR011701">
    <property type="entry name" value="MFS"/>
</dbReference>
<evidence type="ECO:0000256" key="7">
    <source>
        <dbReference type="ARBA" id="ARBA00023136"/>
    </source>
</evidence>
<comment type="subcellular location">
    <subcellularLocation>
        <location evidence="1">Membrane</location>
        <topology evidence="1">Multi-pass membrane protein</topology>
    </subcellularLocation>
</comment>
<organism evidence="10 11">
    <name type="scientific">Steinernema carpocapsae</name>
    <name type="common">Entomopathogenic nematode</name>
    <dbReference type="NCBI Taxonomy" id="34508"/>
    <lineage>
        <taxon>Eukaryota</taxon>
        <taxon>Metazoa</taxon>
        <taxon>Ecdysozoa</taxon>
        <taxon>Nematoda</taxon>
        <taxon>Chromadorea</taxon>
        <taxon>Rhabditida</taxon>
        <taxon>Tylenchina</taxon>
        <taxon>Panagrolaimomorpha</taxon>
        <taxon>Strongyloidoidea</taxon>
        <taxon>Steinernematidae</taxon>
        <taxon>Steinernema</taxon>
    </lineage>
</organism>
<evidence type="ECO:0000256" key="3">
    <source>
        <dbReference type="ARBA" id="ARBA00022448"/>
    </source>
</evidence>
<keyword evidence="4" id="KW-0762">Sugar transport</keyword>
<evidence type="ECO:0000256" key="4">
    <source>
        <dbReference type="ARBA" id="ARBA00022597"/>
    </source>
</evidence>
<accession>A0A4U5NVI7</accession>
<keyword evidence="11" id="KW-1185">Reference proteome</keyword>
<dbReference type="PIRSF" id="PIRSF002808">
    <property type="entry name" value="Hexose_phosphate_transp"/>
    <property type="match status" value="1"/>
</dbReference>
<dbReference type="Pfam" id="PF07690">
    <property type="entry name" value="MFS_1"/>
    <property type="match status" value="1"/>
</dbReference>
<evidence type="ECO:0000313" key="10">
    <source>
        <dbReference type="EMBL" id="TKR87280.1"/>
    </source>
</evidence>
<name>A0A4U5NVI7_STECR</name>
<feature type="transmembrane region" description="Helical" evidence="8">
    <location>
        <begin position="72"/>
        <end position="91"/>
    </location>
</feature>
<evidence type="ECO:0000256" key="1">
    <source>
        <dbReference type="ARBA" id="ARBA00004141"/>
    </source>
</evidence>
<evidence type="ECO:0000256" key="5">
    <source>
        <dbReference type="ARBA" id="ARBA00022692"/>
    </source>
</evidence>
<dbReference type="PANTHER" id="PTHR43184:SF2">
    <property type="entry name" value="MAJOR FACILITATOR SUPERFAMILY (MFS) PROFILE DOMAIN-CONTAINING PROTEIN"/>
    <property type="match status" value="1"/>
</dbReference>
<feature type="transmembrane region" description="Helical" evidence="8">
    <location>
        <begin position="433"/>
        <end position="454"/>
    </location>
</feature>
<evidence type="ECO:0000259" key="9">
    <source>
        <dbReference type="PROSITE" id="PS50850"/>
    </source>
</evidence>
<proteinExistence type="inferred from homology"/>
<evidence type="ECO:0000256" key="8">
    <source>
        <dbReference type="SAM" id="Phobius"/>
    </source>
</evidence>
<feature type="transmembrane region" description="Helical" evidence="8">
    <location>
        <begin position="103"/>
        <end position="124"/>
    </location>
</feature>